<gene>
    <name evidence="7" type="ORF">AURANDRAFT_20238</name>
</gene>
<dbReference type="KEGG" id="aaf:AURANDRAFT_20238"/>
<dbReference type="SUPFAM" id="SSF81324">
    <property type="entry name" value="Voltage-gated potassium channels"/>
    <property type="match status" value="1"/>
</dbReference>
<evidence type="ECO:0000256" key="1">
    <source>
        <dbReference type="ARBA" id="ARBA00004141"/>
    </source>
</evidence>
<dbReference type="GO" id="GO:0005248">
    <property type="term" value="F:voltage-gated sodium channel activity"/>
    <property type="evidence" value="ECO:0007669"/>
    <property type="project" value="TreeGrafter"/>
</dbReference>
<name>F0XY74_AURAN</name>
<comment type="subcellular location">
    <subcellularLocation>
        <location evidence="1">Membrane</location>
        <topology evidence="1">Multi-pass membrane protein</topology>
    </subcellularLocation>
</comment>
<accession>F0XY74</accession>
<dbReference type="RefSeq" id="XP_009033160.1">
    <property type="nucleotide sequence ID" value="XM_009034912.1"/>
</dbReference>
<dbReference type="PANTHER" id="PTHR10037:SF62">
    <property type="entry name" value="SODIUM CHANNEL PROTEIN 60E"/>
    <property type="match status" value="1"/>
</dbReference>
<dbReference type="GeneID" id="20219259"/>
<dbReference type="Pfam" id="PF00520">
    <property type="entry name" value="Ion_trans"/>
    <property type="match status" value="1"/>
</dbReference>
<dbReference type="Proteomes" id="UP000002729">
    <property type="component" value="Unassembled WGS sequence"/>
</dbReference>
<evidence type="ECO:0000259" key="6">
    <source>
        <dbReference type="Pfam" id="PF00520"/>
    </source>
</evidence>
<proteinExistence type="predicted"/>
<dbReference type="InterPro" id="IPR043203">
    <property type="entry name" value="VGCC_Ca_Na"/>
</dbReference>
<keyword evidence="2 5" id="KW-0812">Transmembrane</keyword>
<dbReference type="Gene3D" id="1.20.120.350">
    <property type="entry name" value="Voltage-gated potassium channels. Chain C"/>
    <property type="match status" value="1"/>
</dbReference>
<dbReference type="Gene3D" id="1.10.287.70">
    <property type="match status" value="1"/>
</dbReference>
<sequence length="203" mass="22138">MVATGVASGESAYFRDPWNRFDFVTVVCGWLPLAIETAYCAASLDGSCFAVEEGGGPNLTFLRVVRVVKVLKTVQRMPGMRCLVLSLVKSTPLLIQVMEVLLFIFFVFGAIGVQLFMGKLRQHCFDEASETLVSSEGVCSEETGALGGNACGDGQACRDRDYDGRPNDRDTTLNRYISFDNILLGFATVLTTVSLEGWSSTLY</sequence>
<dbReference type="EMBL" id="GL833121">
    <property type="protein sequence ID" value="EGB12065.1"/>
    <property type="molecule type" value="Genomic_DNA"/>
</dbReference>
<feature type="non-terminal residue" evidence="7">
    <location>
        <position position="203"/>
    </location>
</feature>
<dbReference type="OrthoDB" id="66759at2759"/>
<evidence type="ECO:0000313" key="8">
    <source>
        <dbReference type="Proteomes" id="UP000002729"/>
    </source>
</evidence>
<feature type="domain" description="Ion transport" evidence="6">
    <location>
        <begin position="2"/>
        <end position="203"/>
    </location>
</feature>
<dbReference type="eggNOG" id="KOG2301">
    <property type="taxonomic scope" value="Eukaryota"/>
</dbReference>
<dbReference type="GO" id="GO:0001518">
    <property type="term" value="C:voltage-gated sodium channel complex"/>
    <property type="evidence" value="ECO:0007669"/>
    <property type="project" value="TreeGrafter"/>
</dbReference>
<dbReference type="InterPro" id="IPR005821">
    <property type="entry name" value="Ion_trans_dom"/>
</dbReference>
<evidence type="ECO:0000256" key="3">
    <source>
        <dbReference type="ARBA" id="ARBA00022989"/>
    </source>
</evidence>
<dbReference type="OMA" id="ISNSSHW"/>
<dbReference type="InterPro" id="IPR027359">
    <property type="entry name" value="Volt_channel_dom_sf"/>
</dbReference>
<evidence type="ECO:0000313" key="7">
    <source>
        <dbReference type="EMBL" id="EGB12065.1"/>
    </source>
</evidence>
<dbReference type="PANTHER" id="PTHR10037">
    <property type="entry name" value="VOLTAGE-GATED CATION CHANNEL CALCIUM AND SODIUM"/>
    <property type="match status" value="1"/>
</dbReference>
<reference evidence="7 8" key="1">
    <citation type="journal article" date="2011" name="Proc. Natl. Acad. Sci. U.S.A.">
        <title>Niche of harmful alga Aureococcus anophagefferens revealed through ecogenomics.</title>
        <authorList>
            <person name="Gobler C.J."/>
            <person name="Berry D.L."/>
            <person name="Dyhrman S.T."/>
            <person name="Wilhelm S.W."/>
            <person name="Salamov A."/>
            <person name="Lobanov A.V."/>
            <person name="Zhang Y."/>
            <person name="Collier J.L."/>
            <person name="Wurch L.L."/>
            <person name="Kustka A.B."/>
            <person name="Dill B.D."/>
            <person name="Shah M."/>
            <person name="VerBerkmoes N.C."/>
            <person name="Kuo A."/>
            <person name="Terry A."/>
            <person name="Pangilinan J."/>
            <person name="Lindquist E.A."/>
            <person name="Lucas S."/>
            <person name="Paulsen I.T."/>
            <person name="Hattenrath-Lehmann T.K."/>
            <person name="Talmage S.C."/>
            <person name="Walker E.A."/>
            <person name="Koch F."/>
            <person name="Burson A.M."/>
            <person name="Marcoval M.A."/>
            <person name="Tang Y.Z."/>
            <person name="Lecleir G.R."/>
            <person name="Coyne K.J."/>
            <person name="Berg G.M."/>
            <person name="Bertrand E.M."/>
            <person name="Saito M.A."/>
            <person name="Gladyshev V.N."/>
            <person name="Grigoriev I.V."/>
        </authorList>
    </citation>
    <scope>NUCLEOTIDE SEQUENCE [LARGE SCALE GENOMIC DNA]</scope>
    <source>
        <strain evidence="8">CCMP 1984</strain>
    </source>
</reference>
<evidence type="ECO:0000256" key="4">
    <source>
        <dbReference type="ARBA" id="ARBA00023136"/>
    </source>
</evidence>
<evidence type="ECO:0000256" key="5">
    <source>
        <dbReference type="SAM" id="Phobius"/>
    </source>
</evidence>
<dbReference type="AlphaFoldDB" id="F0XY74"/>
<organism evidence="8">
    <name type="scientific">Aureococcus anophagefferens</name>
    <name type="common">Harmful bloom alga</name>
    <dbReference type="NCBI Taxonomy" id="44056"/>
    <lineage>
        <taxon>Eukaryota</taxon>
        <taxon>Sar</taxon>
        <taxon>Stramenopiles</taxon>
        <taxon>Ochrophyta</taxon>
        <taxon>Pelagophyceae</taxon>
        <taxon>Pelagomonadales</taxon>
        <taxon>Pelagomonadaceae</taxon>
        <taxon>Aureococcus</taxon>
    </lineage>
</organism>
<keyword evidence="8" id="KW-1185">Reference proteome</keyword>
<keyword evidence="4 5" id="KW-0472">Membrane</keyword>
<evidence type="ECO:0000256" key="2">
    <source>
        <dbReference type="ARBA" id="ARBA00022692"/>
    </source>
</evidence>
<feature type="transmembrane region" description="Helical" evidence="5">
    <location>
        <begin position="93"/>
        <end position="113"/>
    </location>
</feature>
<keyword evidence="3 5" id="KW-1133">Transmembrane helix</keyword>
<protein>
    <recommendedName>
        <fullName evidence="6">Ion transport domain-containing protein</fullName>
    </recommendedName>
</protein>
<dbReference type="InParanoid" id="F0XY74"/>